<proteinExistence type="inferred from homology"/>
<dbReference type="Pfam" id="PF16331">
    <property type="entry name" value="TolA_bind_tri"/>
    <property type="match status" value="1"/>
</dbReference>
<feature type="repeat" description="TPR" evidence="2">
    <location>
        <begin position="215"/>
        <end position="248"/>
    </location>
</feature>
<comment type="function">
    <text evidence="1">Mediates coordination of peptidoglycan synthesis and outer membrane constriction during cell division.</text>
</comment>
<evidence type="ECO:0000259" key="3">
    <source>
        <dbReference type="Pfam" id="PF16331"/>
    </source>
</evidence>
<dbReference type="NCBIfam" id="TIGR02795">
    <property type="entry name" value="tol_pal_ybgF"/>
    <property type="match status" value="1"/>
</dbReference>
<dbReference type="Pfam" id="PF13174">
    <property type="entry name" value="TPR_6"/>
    <property type="match status" value="2"/>
</dbReference>
<evidence type="ECO:0000256" key="1">
    <source>
        <dbReference type="HAMAP-Rule" id="MF_02066"/>
    </source>
</evidence>
<feature type="domain" description="YbgF trimerisation" evidence="3">
    <location>
        <begin position="40"/>
        <end position="110"/>
    </location>
</feature>
<evidence type="ECO:0000313" key="5">
    <source>
        <dbReference type="Proteomes" id="UP000029843"/>
    </source>
</evidence>
<dbReference type="SUPFAM" id="SSF48452">
    <property type="entry name" value="TPR-like"/>
    <property type="match status" value="1"/>
</dbReference>
<dbReference type="OrthoDB" id="9768142at2"/>
<comment type="similarity">
    <text evidence="1">Belongs to the CpoB family.</text>
</comment>
<dbReference type="GO" id="GO:0070206">
    <property type="term" value="P:protein trimerization"/>
    <property type="evidence" value="ECO:0007669"/>
    <property type="project" value="InterPro"/>
</dbReference>
<dbReference type="InterPro" id="IPR019734">
    <property type="entry name" value="TPR_rpt"/>
</dbReference>
<keyword evidence="2" id="KW-0802">TPR repeat</keyword>
<reference evidence="4 5" key="1">
    <citation type="submission" date="2014-08" db="EMBL/GenBank/DDBJ databases">
        <title>Genomic and Phenotypic Diversity of Colwellia psychrerythraea strains from Disparate Marine Basins.</title>
        <authorList>
            <person name="Techtmann S.M."/>
            <person name="Stelling S.C."/>
            <person name="Utturkar S.M."/>
            <person name="Alshibli N."/>
            <person name="Harris A."/>
            <person name="Brown S.D."/>
            <person name="Hazen T.C."/>
        </authorList>
    </citation>
    <scope>NUCLEOTIDE SEQUENCE [LARGE SCALE GENOMIC DNA]</scope>
    <source>
        <strain evidence="4 5">ND2E</strain>
    </source>
</reference>
<accession>A0A099KW67</accession>
<dbReference type="GO" id="GO:0043093">
    <property type="term" value="P:FtsZ-dependent cytokinesis"/>
    <property type="evidence" value="ECO:0007669"/>
    <property type="project" value="UniProtKB-UniRule"/>
</dbReference>
<gene>
    <name evidence="1" type="primary">cpoB</name>
    <name evidence="4" type="ORF">ND2E_2020</name>
</gene>
<evidence type="ECO:0000256" key="2">
    <source>
        <dbReference type="PROSITE-ProRule" id="PRU00339"/>
    </source>
</evidence>
<dbReference type="PATRIC" id="fig|28229.4.peg.1043"/>
<dbReference type="AlphaFoldDB" id="A0A099KW67"/>
<dbReference type="EMBL" id="JQED01000007">
    <property type="protein sequence ID" value="KGJ94087.1"/>
    <property type="molecule type" value="Genomic_DNA"/>
</dbReference>
<dbReference type="SMART" id="SM00028">
    <property type="entry name" value="TPR"/>
    <property type="match status" value="2"/>
</dbReference>
<dbReference type="HAMAP" id="MF_02066">
    <property type="entry name" value="CpoB"/>
    <property type="match status" value="1"/>
</dbReference>
<keyword evidence="1" id="KW-0574">Periplasm</keyword>
<keyword evidence="1" id="KW-0132">Cell division</keyword>
<dbReference type="InterPro" id="IPR014162">
    <property type="entry name" value="CpoB_C"/>
</dbReference>
<dbReference type="RefSeq" id="WP_052056271.1">
    <property type="nucleotide sequence ID" value="NZ_JQED01000007.1"/>
</dbReference>
<dbReference type="InterPro" id="IPR032519">
    <property type="entry name" value="YbgF_tri"/>
</dbReference>
<dbReference type="Proteomes" id="UP000029843">
    <property type="component" value="Unassembled WGS sequence"/>
</dbReference>
<dbReference type="InterPro" id="IPR034706">
    <property type="entry name" value="CpoB"/>
</dbReference>
<organism evidence="4 5">
    <name type="scientific">Colwellia psychrerythraea</name>
    <name type="common">Vibrio psychroerythus</name>
    <dbReference type="NCBI Taxonomy" id="28229"/>
    <lineage>
        <taxon>Bacteria</taxon>
        <taxon>Pseudomonadati</taxon>
        <taxon>Pseudomonadota</taxon>
        <taxon>Gammaproteobacteria</taxon>
        <taxon>Alteromonadales</taxon>
        <taxon>Colwelliaceae</taxon>
        <taxon>Colwellia</taxon>
    </lineage>
</organism>
<keyword evidence="1" id="KW-0131">Cell cycle</keyword>
<keyword evidence="1" id="KW-0732">Signal</keyword>
<name>A0A099KW67_COLPS</name>
<dbReference type="GO" id="GO:0030288">
    <property type="term" value="C:outer membrane-bounded periplasmic space"/>
    <property type="evidence" value="ECO:0007669"/>
    <property type="project" value="UniProtKB-UniRule"/>
</dbReference>
<comment type="caution">
    <text evidence="4">The sequence shown here is derived from an EMBL/GenBank/DDBJ whole genome shotgun (WGS) entry which is preliminary data.</text>
</comment>
<dbReference type="Gene3D" id="1.20.5.110">
    <property type="match status" value="1"/>
</dbReference>
<comment type="subcellular location">
    <subcellularLocation>
        <location evidence="1">Periplasm</location>
    </subcellularLocation>
</comment>
<dbReference type="Gene3D" id="1.25.40.10">
    <property type="entry name" value="Tetratricopeptide repeat domain"/>
    <property type="match status" value="1"/>
</dbReference>
<evidence type="ECO:0000313" key="4">
    <source>
        <dbReference type="EMBL" id="KGJ94087.1"/>
    </source>
</evidence>
<feature type="chain" id="PRO_5009982852" description="Cell division coordinator CpoB" evidence="1">
    <location>
        <begin position="22"/>
        <end position="263"/>
    </location>
</feature>
<feature type="signal peptide" evidence="1">
    <location>
        <begin position="1"/>
        <end position="21"/>
    </location>
</feature>
<protein>
    <recommendedName>
        <fullName evidence="1">Cell division coordinator CpoB</fullName>
    </recommendedName>
</protein>
<dbReference type="InterPro" id="IPR011990">
    <property type="entry name" value="TPR-like_helical_dom_sf"/>
</dbReference>
<sequence length="263" mass="29485" precursor="true">MKLNKVLFGMMFTASAVSALAVAKAPVIDVNANSIDSSALTEQLTTLSRKLDSRNKAQVNIQRQLYQLQTEVNELRGVTELHTHKLSQVLERQRELYKEIDRRVNEVLESTNKRAAVPTDSASTANAAVNATSYSNNLTENESYDRALNLVLKDKRYKQAIVEFRAFNKGFPNSSYAPNAHYWLGQLLFNQGELDEANQEFGIVVNKHKDSTKRPDALLKLAMVAQKQNDVQKAIATYQQLLKEYPKSTAAKLGKPRLASLTK</sequence>
<dbReference type="PROSITE" id="PS50005">
    <property type="entry name" value="TPR"/>
    <property type="match status" value="1"/>
</dbReference>